<organism evidence="2 3">
    <name type="scientific">Microlunatus soli</name>
    <dbReference type="NCBI Taxonomy" id="630515"/>
    <lineage>
        <taxon>Bacteria</taxon>
        <taxon>Bacillati</taxon>
        <taxon>Actinomycetota</taxon>
        <taxon>Actinomycetes</taxon>
        <taxon>Propionibacteriales</taxon>
        <taxon>Propionibacteriaceae</taxon>
        <taxon>Microlunatus</taxon>
    </lineage>
</organism>
<dbReference type="STRING" id="630515.SAMN04489812_6116"/>
<evidence type="ECO:0000313" key="2">
    <source>
        <dbReference type="EMBL" id="SDT47808.1"/>
    </source>
</evidence>
<proteinExistence type="predicted"/>
<feature type="coiled-coil region" evidence="1">
    <location>
        <begin position="23"/>
        <end position="53"/>
    </location>
</feature>
<evidence type="ECO:0000256" key="1">
    <source>
        <dbReference type="SAM" id="Coils"/>
    </source>
</evidence>
<name>A0A1H2APD9_9ACTN</name>
<dbReference type="EMBL" id="LT629772">
    <property type="protein sequence ID" value="SDT47808.1"/>
    <property type="molecule type" value="Genomic_DNA"/>
</dbReference>
<dbReference type="RefSeq" id="WP_091531380.1">
    <property type="nucleotide sequence ID" value="NZ_LT629772.1"/>
</dbReference>
<gene>
    <name evidence="2" type="ORF">SAMN04489812_6116</name>
</gene>
<evidence type="ECO:0000313" key="3">
    <source>
        <dbReference type="Proteomes" id="UP000199103"/>
    </source>
</evidence>
<dbReference type="Proteomes" id="UP000199103">
    <property type="component" value="Chromosome I"/>
</dbReference>
<protein>
    <submittedName>
        <fullName evidence="2">Uncharacterized protein</fullName>
    </submittedName>
</protein>
<keyword evidence="3" id="KW-1185">Reference proteome</keyword>
<reference evidence="2 3" key="1">
    <citation type="submission" date="2016-10" db="EMBL/GenBank/DDBJ databases">
        <authorList>
            <person name="de Groot N.N."/>
        </authorList>
    </citation>
    <scope>NUCLEOTIDE SEQUENCE [LARGE SCALE GENOMIC DNA]</scope>
    <source>
        <strain evidence="2 3">DSM 21800</strain>
    </source>
</reference>
<keyword evidence="1" id="KW-0175">Coiled coil</keyword>
<dbReference type="OrthoDB" id="3826114at2"/>
<dbReference type="AlphaFoldDB" id="A0A1H2APD9"/>
<sequence>MGLLDRLRGRGGGGPDPTIVLDLDARREQLQALEQSLDALARLMREREDLMVNPGWRAKITEYDLVAGEAMQLRRGTPTREAILDLAFEVRPAVKGEVPAGLEQVAAQQEDALAAANRLAELLPGERR</sequence>
<accession>A0A1H2APD9</accession>